<accession>A0A437NAB7</accession>
<dbReference type="InterPro" id="IPR038740">
    <property type="entry name" value="BioF2-like_GNAT_dom"/>
</dbReference>
<dbReference type="Pfam" id="PF13480">
    <property type="entry name" value="Acetyltransf_6"/>
    <property type="match status" value="1"/>
</dbReference>
<gene>
    <name evidence="2" type="ORF">EOE18_02575</name>
</gene>
<keyword evidence="3" id="KW-1185">Reference proteome</keyword>
<evidence type="ECO:0000313" key="3">
    <source>
        <dbReference type="Proteomes" id="UP000282837"/>
    </source>
</evidence>
<organism evidence="2 3">
    <name type="scientific">Novosphingobium umbonatum</name>
    <dbReference type="NCBI Taxonomy" id="1908524"/>
    <lineage>
        <taxon>Bacteria</taxon>
        <taxon>Pseudomonadati</taxon>
        <taxon>Pseudomonadota</taxon>
        <taxon>Alphaproteobacteria</taxon>
        <taxon>Sphingomonadales</taxon>
        <taxon>Sphingomonadaceae</taxon>
        <taxon>Novosphingobium</taxon>
    </lineage>
</organism>
<dbReference type="Gene3D" id="3.40.630.30">
    <property type="match status" value="1"/>
</dbReference>
<dbReference type="InterPro" id="IPR016181">
    <property type="entry name" value="Acyl_CoA_acyltransferase"/>
</dbReference>
<comment type="caution">
    <text evidence="2">The sequence shown here is derived from an EMBL/GenBank/DDBJ whole genome shotgun (WGS) entry which is preliminary data.</text>
</comment>
<sequence length="373" mass="41014">MKHAHLAFESIGSTAWPLLEHGDAPPSRAEGEGLREAWRRLEAQASLPTQHHDFVQSLAGSMLAGNVLEVFAATRQGQVQALLPLCRSHGFGARWRMVGAREVFEPADVLYGDSAVVPVLARALARLSRPIALDRVPADSPLVPALRKAMRGRGLISVRPAVPCPTIALDESWAQPELRFNAGRRSDFRRAGRKAAALGKVSYEMLQPDAVQFDALFDEALQVELGSWKREAGTAIASEPAKEAFFRSYFRSAAAKGDLRIAFLRINGRAAAMQLAVEQGGAYWLFKIGYDAAYQSCSPGTLLMLHTIGYAAGKGLRAYELLGGVEPWIAQLWTREAHPTLRLRTYPFNLRSLWAMAVDGAVWGWARFRRGRA</sequence>
<dbReference type="Proteomes" id="UP000282837">
    <property type="component" value="Unassembled WGS sequence"/>
</dbReference>
<dbReference type="AlphaFoldDB" id="A0A437NAB7"/>
<dbReference type="GO" id="GO:0016740">
    <property type="term" value="F:transferase activity"/>
    <property type="evidence" value="ECO:0007669"/>
    <property type="project" value="UniProtKB-KW"/>
</dbReference>
<evidence type="ECO:0000313" key="2">
    <source>
        <dbReference type="EMBL" id="RVU06865.1"/>
    </source>
</evidence>
<feature type="domain" description="BioF2-like acetyltransferase" evidence="1">
    <location>
        <begin position="184"/>
        <end position="328"/>
    </location>
</feature>
<dbReference type="RefSeq" id="WP_127705941.1">
    <property type="nucleotide sequence ID" value="NZ_SACO01000002.1"/>
</dbReference>
<keyword evidence="2" id="KW-0808">Transferase</keyword>
<name>A0A437NAB7_9SPHN</name>
<protein>
    <submittedName>
        <fullName evidence="2">GNAT family N-acetyltransferase</fullName>
    </submittedName>
</protein>
<evidence type="ECO:0000259" key="1">
    <source>
        <dbReference type="Pfam" id="PF13480"/>
    </source>
</evidence>
<proteinExistence type="predicted"/>
<dbReference type="EMBL" id="SACO01000002">
    <property type="protein sequence ID" value="RVU06865.1"/>
    <property type="molecule type" value="Genomic_DNA"/>
</dbReference>
<dbReference type="OrthoDB" id="213519at2"/>
<reference evidence="2 3" key="1">
    <citation type="submission" date="2019-01" db="EMBL/GenBank/DDBJ databases">
        <authorList>
            <person name="Chen W.-M."/>
        </authorList>
    </citation>
    <scope>NUCLEOTIDE SEQUENCE [LARGE SCALE GENOMIC DNA]</scope>
    <source>
        <strain evidence="2 3">FSY-9</strain>
    </source>
</reference>
<dbReference type="SUPFAM" id="SSF55729">
    <property type="entry name" value="Acyl-CoA N-acyltransferases (Nat)"/>
    <property type="match status" value="1"/>
</dbReference>